<evidence type="ECO:0000256" key="2">
    <source>
        <dbReference type="SAM" id="SignalP"/>
    </source>
</evidence>
<protein>
    <submittedName>
        <fullName evidence="4">Uncharacterized protein</fullName>
    </submittedName>
</protein>
<keyword evidence="3" id="KW-1185">Reference proteome</keyword>
<evidence type="ECO:0000313" key="4">
    <source>
        <dbReference type="WBParaSite" id="SPAL_0000548500.1"/>
    </source>
</evidence>
<proteinExistence type="predicted"/>
<feature type="region of interest" description="Disordered" evidence="1">
    <location>
        <begin position="138"/>
        <end position="162"/>
    </location>
</feature>
<organism evidence="3 4">
    <name type="scientific">Strongyloides papillosus</name>
    <name type="common">Intestinal threadworm</name>
    <dbReference type="NCBI Taxonomy" id="174720"/>
    <lineage>
        <taxon>Eukaryota</taxon>
        <taxon>Metazoa</taxon>
        <taxon>Ecdysozoa</taxon>
        <taxon>Nematoda</taxon>
        <taxon>Chromadorea</taxon>
        <taxon>Rhabditida</taxon>
        <taxon>Tylenchina</taxon>
        <taxon>Panagrolaimomorpha</taxon>
        <taxon>Strongyloidoidea</taxon>
        <taxon>Strongyloididae</taxon>
        <taxon>Strongyloides</taxon>
    </lineage>
</organism>
<dbReference type="Proteomes" id="UP000046392">
    <property type="component" value="Unplaced"/>
</dbReference>
<reference evidence="4" key="1">
    <citation type="submission" date="2017-02" db="UniProtKB">
        <authorList>
            <consortium name="WormBaseParasite"/>
        </authorList>
    </citation>
    <scope>IDENTIFICATION</scope>
</reference>
<dbReference type="AlphaFoldDB" id="A0A0N5BHP8"/>
<accession>A0A0N5BHP8</accession>
<evidence type="ECO:0000313" key="3">
    <source>
        <dbReference type="Proteomes" id="UP000046392"/>
    </source>
</evidence>
<sequence>MKYLFLFIILAFAIFISLTETKRSISDREKDEKSSDKKWKSLDKKSRQCSVIAKLATKKYNFIYHTHYNLWRITLAEKAVGSNLKIRVFFKACDKTCSRHLKNKRNKRKPRRHRKTCNIFRATFERISGSKEPIIHVKNLDRDQGTGKHEAKKSPHSHSRRE</sequence>
<evidence type="ECO:0000256" key="1">
    <source>
        <dbReference type="SAM" id="MobiDB-lite"/>
    </source>
</evidence>
<feature type="chain" id="PRO_5005894532" evidence="2">
    <location>
        <begin position="22"/>
        <end position="162"/>
    </location>
</feature>
<name>A0A0N5BHP8_STREA</name>
<dbReference type="WBParaSite" id="SPAL_0000548500.1">
    <property type="protein sequence ID" value="SPAL_0000548500.1"/>
    <property type="gene ID" value="SPAL_0000548500"/>
</dbReference>
<keyword evidence="2" id="KW-0732">Signal</keyword>
<feature type="signal peptide" evidence="2">
    <location>
        <begin position="1"/>
        <end position="21"/>
    </location>
</feature>
<feature type="compositionally biased region" description="Basic and acidic residues" evidence="1">
    <location>
        <begin position="138"/>
        <end position="153"/>
    </location>
</feature>